<reference evidence="3 4" key="1">
    <citation type="submission" date="2021-07" db="EMBL/GenBank/DDBJ databases">
        <title>Paenibacillus radiodurans sp. nov., isolated from the southeastern edge of Tengger Desert.</title>
        <authorList>
            <person name="Zhang G."/>
        </authorList>
    </citation>
    <scope>NUCLEOTIDE SEQUENCE [LARGE SCALE GENOMIC DNA]</scope>
    <source>
        <strain evidence="3 4">DT7-4</strain>
    </source>
</reference>
<gene>
    <name evidence="3" type="ORF">K0T92_08770</name>
</gene>
<accession>A0ABS7D4U5</accession>
<dbReference type="GO" id="GO:0016787">
    <property type="term" value="F:hydrolase activity"/>
    <property type="evidence" value="ECO:0007669"/>
    <property type="project" value="UniProtKB-KW"/>
</dbReference>
<dbReference type="EMBL" id="JAHZIJ010000004">
    <property type="protein sequence ID" value="MBW7474836.1"/>
    <property type="molecule type" value="Genomic_DNA"/>
</dbReference>
<dbReference type="PROSITE" id="PS50263">
    <property type="entry name" value="CN_HYDROLASE"/>
    <property type="match status" value="1"/>
</dbReference>
<evidence type="ECO:0000313" key="3">
    <source>
        <dbReference type="EMBL" id="MBW7474836.1"/>
    </source>
</evidence>
<dbReference type="Pfam" id="PF00795">
    <property type="entry name" value="CN_hydrolase"/>
    <property type="match status" value="1"/>
</dbReference>
<dbReference type="InterPro" id="IPR003010">
    <property type="entry name" value="C-N_Hydrolase"/>
</dbReference>
<keyword evidence="1 3" id="KW-0378">Hydrolase</keyword>
<dbReference type="SUPFAM" id="SSF56317">
    <property type="entry name" value="Carbon-nitrogen hydrolase"/>
    <property type="match status" value="1"/>
</dbReference>
<dbReference type="InterPro" id="IPR050345">
    <property type="entry name" value="Aliph_Amidase/BUP"/>
</dbReference>
<organism evidence="3 4">
    <name type="scientific">Paenibacillus oenotherae</name>
    <dbReference type="NCBI Taxonomy" id="1435645"/>
    <lineage>
        <taxon>Bacteria</taxon>
        <taxon>Bacillati</taxon>
        <taxon>Bacillota</taxon>
        <taxon>Bacilli</taxon>
        <taxon>Bacillales</taxon>
        <taxon>Paenibacillaceae</taxon>
        <taxon>Paenibacillus</taxon>
    </lineage>
</organism>
<dbReference type="PANTHER" id="PTHR43674">
    <property type="entry name" value="NITRILASE C965.09-RELATED"/>
    <property type="match status" value="1"/>
</dbReference>
<sequence>MCLLQSTLRRVRTATVQCNCSIPDPELNTRIGLAYVKEAKDRGADMVLFPECWITGYAFPDIVETNLPSHEIENHPDFRAWYDAAIDDNSPWLKSFQDIARELSIGIVITSFTKGIKRPQNSAFVIDRNGEILLKYSKVHTCDFAAERILESGTEFKVCDFDGVKIGIMICYDREYPESARLLMLKGAEIILVPNDCGCMEPRLQVLSTRAYENMVGIVMANPPGEDAGCSCAFSPIVWDMNGKSVKNTIMLADNVTEGLYLAKFDLEELRNYRNRDMMGNTFRKVSAYQELLNDKVDAPFIRLKR</sequence>
<comment type="caution">
    <text evidence="3">The sequence shown here is derived from an EMBL/GenBank/DDBJ whole genome shotgun (WGS) entry which is preliminary data.</text>
</comment>
<dbReference type="Gene3D" id="3.60.110.10">
    <property type="entry name" value="Carbon-nitrogen hydrolase"/>
    <property type="match status" value="1"/>
</dbReference>
<dbReference type="PANTHER" id="PTHR43674:SF16">
    <property type="entry name" value="CARBON-NITROGEN FAMILY, PUTATIVE (AFU_ORTHOLOGUE AFUA_5G02350)-RELATED"/>
    <property type="match status" value="1"/>
</dbReference>
<dbReference type="Proteomes" id="UP000812277">
    <property type="component" value="Unassembled WGS sequence"/>
</dbReference>
<proteinExistence type="predicted"/>
<dbReference type="InterPro" id="IPR036526">
    <property type="entry name" value="C-N_Hydrolase_sf"/>
</dbReference>
<feature type="domain" description="CN hydrolase" evidence="2">
    <location>
        <begin position="11"/>
        <end position="267"/>
    </location>
</feature>
<evidence type="ECO:0000256" key="1">
    <source>
        <dbReference type="ARBA" id="ARBA00022801"/>
    </source>
</evidence>
<evidence type="ECO:0000259" key="2">
    <source>
        <dbReference type="PROSITE" id="PS50263"/>
    </source>
</evidence>
<evidence type="ECO:0000313" key="4">
    <source>
        <dbReference type="Proteomes" id="UP000812277"/>
    </source>
</evidence>
<protein>
    <submittedName>
        <fullName evidence="3">Carbon-nitrogen hydrolase family protein</fullName>
    </submittedName>
</protein>
<dbReference type="CDD" id="cd07197">
    <property type="entry name" value="nitrilase"/>
    <property type="match status" value="1"/>
</dbReference>
<name>A0ABS7D4U5_9BACL</name>
<keyword evidence="4" id="KW-1185">Reference proteome</keyword>